<feature type="compositionally biased region" description="Acidic residues" evidence="1">
    <location>
        <begin position="275"/>
        <end position="287"/>
    </location>
</feature>
<feature type="transmembrane region" description="Helical" evidence="2">
    <location>
        <begin position="317"/>
        <end position="337"/>
    </location>
</feature>
<feature type="signal peptide" evidence="3">
    <location>
        <begin position="1"/>
        <end position="25"/>
    </location>
</feature>
<evidence type="ECO:0000256" key="3">
    <source>
        <dbReference type="SAM" id="SignalP"/>
    </source>
</evidence>
<feature type="compositionally biased region" description="Polar residues" evidence="1">
    <location>
        <begin position="295"/>
        <end position="306"/>
    </location>
</feature>
<feature type="region of interest" description="Disordered" evidence="1">
    <location>
        <begin position="274"/>
        <end position="310"/>
    </location>
</feature>
<keyword evidence="3" id="KW-0732">Signal</keyword>
<evidence type="ECO:0000256" key="1">
    <source>
        <dbReference type="SAM" id="MobiDB-lite"/>
    </source>
</evidence>
<keyword evidence="2" id="KW-0472">Membrane</keyword>
<sequence>MMKKVVSSIVALFLMLLIGAVPVSAHVQNEKNLYSDIEYSEVLQEIVLLHGIRAIGIEGGVNLFKPFELLTRSDLAFWAGRFHGLGGAGAAADAIRQAALEEGLVPSLDGYATYGDVNQAYFGGAAPVVDAEATMTREDFALYMGQFFTEPVDGKTLFDMANYEAGPTGIVEEVDKVTVTEGDNTYDVFRIAIGGKWYQVSHHPKILNGPVDLTQWIDKMVEASWYAPASADDAEGELDIIKVGEAQFTDEEIGAIPDTEAGHSHGEEDIAAGGAEEDADGSEDAGEAQDVSAPVDTSLQPLQSTADEAEKDGGRSLPIVLIIGGALLVLILLWLILRKRK</sequence>
<keyword evidence="5" id="KW-1185">Reference proteome</keyword>
<keyword evidence="2" id="KW-0812">Transmembrane</keyword>
<evidence type="ECO:0000256" key="2">
    <source>
        <dbReference type="SAM" id="Phobius"/>
    </source>
</evidence>
<accession>A0A916VFG6</accession>
<dbReference type="Proteomes" id="UP000654993">
    <property type="component" value="Unassembled WGS sequence"/>
</dbReference>
<feature type="chain" id="PRO_5037300470" description="LPXTG-motif cell wall anchor domain-containing protein" evidence="3">
    <location>
        <begin position="26"/>
        <end position="341"/>
    </location>
</feature>
<reference evidence="4" key="2">
    <citation type="journal article" date="2021" name="Data Brief">
        <title>Draft genome sequence data of the facultative, thermophilic, xylanolytic bacterium Paenibacillus sp. strain DA-C8.</title>
        <authorList>
            <person name="Chhe C."/>
            <person name="Uke A."/>
            <person name="Baramee S."/>
            <person name="Ungkulpasvich U."/>
            <person name="Tachaapaikoon C."/>
            <person name="Pason P."/>
            <person name="Waeonukul R."/>
            <person name="Ratanakhanokchai K."/>
            <person name="Kosugi A."/>
        </authorList>
    </citation>
    <scope>NUCLEOTIDE SEQUENCE</scope>
    <source>
        <strain evidence="4">DA-C8</strain>
    </source>
</reference>
<dbReference type="AlphaFoldDB" id="A0A916VFG6"/>
<organism evidence="4 5">
    <name type="scientific">Insulibacter thermoxylanivorax</name>
    <dbReference type="NCBI Taxonomy" id="2749268"/>
    <lineage>
        <taxon>Bacteria</taxon>
        <taxon>Bacillati</taxon>
        <taxon>Bacillota</taxon>
        <taxon>Bacilli</taxon>
        <taxon>Bacillales</taxon>
        <taxon>Paenibacillaceae</taxon>
        <taxon>Insulibacter</taxon>
    </lineage>
</organism>
<proteinExistence type="predicted"/>
<evidence type="ECO:0008006" key="6">
    <source>
        <dbReference type="Google" id="ProtNLM"/>
    </source>
</evidence>
<comment type="caution">
    <text evidence="4">The sequence shown here is derived from an EMBL/GenBank/DDBJ whole genome shotgun (WGS) entry which is preliminary data.</text>
</comment>
<evidence type="ECO:0000313" key="5">
    <source>
        <dbReference type="Proteomes" id="UP000654993"/>
    </source>
</evidence>
<reference evidence="4" key="1">
    <citation type="submission" date="2020-08" db="EMBL/GenBank/DDBJ databases">
        <authorList>
            <person name="Uke A."/>
            <person name="Chhe C."/>
            <person name="Baramee S."/>
            <person name="Kosugi A."/>
        </authorList>
    </citation>
    <scope>NUCLEOTIDE SEQUENCE</scope>
    <source>
        <strain evidence="4">DA-C8</strain>
    </source>
</reference>
<name>A0A916VFG6_9BACL</name>
<evidence type="ECO:0000313" key="4">
    <source>
        <dbReference type="EMBL" id="GFR37639.1"/>
    </source>
</evidence>
<keyword evidence="2" id="KW-1133">Transmembrane helix</keyword>
<dbReference type="EMBL" id="BMAQ01000006">
    <property type="protein sequence ID" value="GFR37639.1"/>
    <property type="molecule type" value="Genomic_DNA"/>
</dbReference>
<gene>
    <name evidence="4" type="ORF">PRECH8_09350</name>
</gene>
<protein>
    <recommendedName>
        <fullName evidence="6">LPXTG-motif cell wall anchor domain-containing protein</fullName>
    </recommendedName>
</protein>